<dbReference type="EMBL" id="BAAATD010000019">
    <property type="protein sequence ID" value="GAA2635331.1"/>
    <property type="molecule type" value="Genomic_DNA"/>
</dbReference>
<sequence length="78" mass="8466">MAIPIRARQVRRVMVMRAVDLIISLHPGVDRAVIWRCADGPLRQTTAAENPGRMADAKPGSAELTALIAVASRHRGPE</sequence>
<gene>
    <name evidence="1" type="ORF">GCM10010411_87870</name>
</gene>
<dbReference type="Proteomes" id="UP001501509">
    <property type="component" value="Unassembled WGS sequence"/>
</dbReference>
<organism evidence="1 2">
    <name type="scientific">Actinomadura fulvescens</name>
    <dbReference type="NCBI Taxonomy" id="46160"/>
    <lineage>
        <taxon>Bacteria</taxon>
        <taxon>Bacillati</taxon>
        <taxon>Actinomycetota</taxon>
        <taxon>Actinomycetes</taxon>
        <taxon>Streptosporangiales</taxon>
        <taxon>Thermomonosporaceae</taxon>
        <taxon>Actinomadura</taxon>
    </lineage>
</organism>
<proteinExistence type="predicted"/>
<comment type="caution">
    <text evidence="1">The sequence shown here is derived from an EMBL/GenBank/DDBJ whole genome shotgun (WGS) entry which is preliminary data.</text>
</comment>
<evidence type="ECO:0000313" key="2">
    <source>
        <dbReference type="Proteomes" id="UP001501509"/>
    </source>
</evidence>
<evidence type="ECO:0000313" key="1">
    <source>
        <dbReference type="EMBL" id="GAA2635331.1"/>
    </source>
</evidence>
<accession>A0ABN3QUQ9</accession>
<reference evidence="1 2" key="1">
    <citation type="journal article" date="2019" name="Int. J. Syst. Evol. Microbiol.">
        <title>The Global Catalogue of Microorganisms (GCM) 10K type strain sequencing project: providing services to taxonomists for standard genome sequencing and annotation.</title>
        <authorList>
            <consortium name="The Broad Institute Genomics Platform"/>
            <consortium name="The Broad Institute Genome Sequencing Center for Infectious Disease"/>
            <person name="Wu L."/>
            <person name="Ma J."/>
        </authorList>
    </citation>
    <scope>NUCLEOTIDE SEQUENCE [LARGE SCALE GENOMIC DNA]</scope>
    <source>
        <strain evidence="1 2">JCM 6833</strain>
    </source>
</reference>
<name>A0ABN3QUQ9_9ACTN</name>
<protein>
    <submittedName>
        <fullName evidence="1">Uncharacterized protein</fullName>
    </submittedName>
</protein>
<keyword evidence="2" id="KW-1185">Reference proteome</keyword>